<dbReference type="GO" id="GO:0055085">
    <property type="term" value="P:transmembrane transport"/>
    <property type="evidence" value="ECO:0007669"/>
    <property type="project" value="InterPro"/>
</dbReference>
<dbReference type="Gene3D" id="3.30.750.24">
    <property type="entry name" value="STAS domain"/>
    <property type="match status" value="1"/>
</dbReference>
<dbReference type="InterPro" id="IPR011547">
    <property type="entry name" value="SLC26A/SulP_dom"/>
</dbReference>
<reference evidence="7 8" key="1">
    <citation type="submission" date="2019-04" db="EMBL/GenBank/DDBJ databases">
        <title>Lewinella litorea sp. nov., isolated from a marine sand.</title>
        <authorList>
            <person name="Yoon J.-H."/>
        </authorList>
    </citation>
    <scope>NUCLEOTIDE SEQUENCE [LARGE SCALE GENOMIC DNA]</scope>
    <source>
        <strain evidence="7 8">HSMS-39</strain>
    </source>
</reference>
<sequence>MWFPRPPDYAAPDVRRDLIAGLTVTVVLIPQAMAYGLLAGVDPVYGLYAAVVPLLVYTLLSSSPHVAVGPTALASLLTLSGLSHLATPNSPDFLALAVVLAALTGGLQLIFGLLRLGGLVSLLSRPVLSGFVSAAALLIVASQVKSFLGLDMPRTTYLHDTVRQFLIHLDSFHWPTALLGGLTLLVLAAGKRWKPRFPVMLVWVIVATLAVYWLRLDRIGIGVVGEVPAGLPGFSVPEVGWSTVIELLPVAAVLALISFVETLSIGQALGTRHGYYHVRPNRELIALGLSKIAGSFFSAIPTSASFGRSAVLEESGGRSPLAGMISLVLLALVLLFLTPLFYYLPVPVLAAIIIFSVGKLFDLDEMQRLYRLAPRELAVLLVTFLFTLFAGLQYGIAGGVALSLTFVFLRAARPHLAELGRIPGTNAFRNVNRFEEAEVDPELLIVRFDAELYFGNAEFFGDRILGMAEERGKQLRAVVVDAHTINDLDTTGLHALEQLYEGLHSRGIALYLSGAIGPVRDFLFRSGLMERMGAEAHFLSIQDAIRYHHDRGEPRDWSRPAVQHD</sequence>
<dbReference type="CDD" id="cd07042">
    <property type="entry name" value="STAS_SulP_like_sulfate_transporter"/>
    <property type="match status" value="1"/>
</dbReference>
<feature type="transmembrane region" description="Helical" evidence="5">
    <location>
        <begin position="324"/>
        <end position="357"/>
    </location>
</feature>
<evidence type="ECO:0000313" key="7">
    <source>
        <dbReference type="EMBL" id="THH37541.1"/>
    </source>
</evidence>
<dbReference type="EMBL" id="SRSF01000007">
    <property type="protein sequence ID" value="THH37541.1"/>
    <property type="molecule type" value="Genomic_DNA"/>
</dbReference>
<keyword evidence="4 5" id="KW-0472">Membrane</keyword>
<dbReference type="Pfam" id="PF01740">
    <property type="entry name" value="STAS"/>
    <property type="match status" value="1"/>
</dbReference>
<feature type="transmembrane region" description="Helical" evidence="5">
    <location>
        <begin position="378"/>
        <end position="409"/>
    </location>
</feature>
<feature type="transmembrane region" description="Helical" evidence="5">
    <location>
        <begin position="239"/>
        <end position="263"/>
    </location>
</feature>
<dbReference type="PANTHER" id="PTHR11814">
    <property type="entry name" value="SULFATE TRANSPORTER"/>
    <property type="match status" value="1"/>
</dbReference>
<dbReference type="InterPro" id="IPR036513">
    <property type="entry name" value="STAS_dom_sf"/>
</dbReference>
<evidence type="ECO:0000256" key="4">
    <source>
        <dbReference type="ARBA" id="ARBA00023136"/>
    </source>
</evidence>
<dbReference type="RefSeq" id="WP_136460006.1">
    <property type="nucleotide sequence ID" value="NZ_SRSF01000007.1"/>
</dbReference>
<comment type="subcellular location">
    <subcellularLocation>
        <location evidence="1">Membrane</location>
        <topology evidence="1">Multi-pass membrane protein</topology>
    </subcellularLocation>
</comment>
<dbReference type="NCBIfam" id="TIGR00815">
    <property type="entry name" value="sulP"/>
    <property type="match status" value="1"/>
</dbReference>
<keyword evidence="2 5" id="KW-0812">Transmembrane</keyword>
<feature type="transmembrane region" description="Helical" evidence="5">
    <location>
        <begin position="126"/>
        <end position="144"/>
    </location>
</feature>
<dbReference type="Pfam" id="PF00916">
    <property type="entry name" value="Sulfate_transp"/>
    <property type="match status" value="1"/>
</dbReference>
<evidence type="ECO:0000256" key="3">
    <source>
        <dbReference type="ARBA" id="ARBA00022989"/>
    </source>
</evidence>
<dbReference type="OrthoDB" id="9771198at2"/>
<dbReference type="PROSITE" id="PS50801">
    <property type="entry name" value="STAS"/>
    <property type="match status" value="1"/>
</dbReference>
<evidence type="ECO:0000256" key="1">
    <source>
        <dbReference type="ARBA" id="ARBA00004141"/>
    </source>
</evidence>
<dbReference type="InterPro" id="IPR002645">
    <property type="entry name" value="STAS_dom"/>
</dbReference>
<keyword evidence="8" id="KW-1185">Reference proteome</keyword>
<dbReference type="SUPFAM" id="SSF52091">
    <property type="entry name" value="SpoIIaa-like"/>
    <property type="match status" value="1"/>
</dbReference>
<dbReference type="GO" id="GO:0016020">
    <property type="term" value="C:membrane"/>
    <property type="evidence" value="ECO:0007669"/>
    <property type="project" value="UniProtKB-SubCell"/>
</dbReference>
<dbReference type="Proteomes" id="UP000308528">
    <property type="component" value="Unassembled WGS sequence"/>
</dbReference>
<protein>
    <submittedName>
        <fullName evidence="7">Sulfate permease</fullName>
    </submittedName>
</protein>
<gene>
    <name evidence="7" type="primary">sulP</name>
    <name evidence="7" type="ORF">E4021_14050</name>
</gene>
<evidence type="ECO:0000259" key="6">
    <source>
        <dbReference type="PROSITE" id="PS50801"/>
    </source>
</evidence>
<feature type="transmembrane region" description="Helical" evidence="5">
    <location>
        <begin position="44"/>
        <end position="60"/>
    </location>
</feature>
<keyword evidence="3 5" id="KW-1133">Transmembrane helix</keyword>
<feature type="transmembrane region" description="Helical" evidence="5">
    <location>
        <begin position="284"/>
        <end position="304"/>
    </location>
</feature>
<evidence type="ECO:0000313" key="8">
    <source>
        <dbReference type="Proteomes" id="UP000308528"/>
    </source>
</evidence>
<comment type="caution">
    <text evidence="7">The sequence shown here is derived from an EMBL/GenBank/DDBJ whole genome shotgun (WGS) entry which is preliminary data.</text>
</comment>
<dbReference type="InterPro" id="IPR001902">
    <property type="entry name" value="SLC26A/SulP_fam"/>
</dbReference>
<accession>A0A4S4NH80</accession>
<feature type="transmembrane region" description="Helical" evidence="5">
    <location>
        <begin position="172"/>
        <end position="190"/>
    </location>
</feature>
<feature type="domain" description="STAS" evidence="6">
    <location>
        <begin position="433"/>
        <end position="548"/>
    </location>
</feature>
<name>A0A4S4NH80_9BACT</name>
<feature type="transmembrane region" description="Helical" evidence="5">
    <location>
        <begin position="93"/>
        <end position="114"/>
    </location>
</feature>
<feature type="transmembrane region" description="Helical" evidence="5">
    <location>
        <begin position="197"/>
        <end position="214"/>
    </location>
</feature>
<proteinExistence type="predicted"/>
<evidence type="ECO:0000256" key="2">
    <source>
        <dbReference type="ARBA" id="ARBA00022692"/>
    </source>
</evidence>
<organism evidence="7 8">
    <name type="scientific">Neolewinella litorea</name>
    <dbReference type="NCBI Taxonomy" id="2562452"/>
    <lineage>
        <taxon>Bacteria</taxon>
        <taxon>Pseudomonadati</taxon>
        <taxon>Bacteroidota</taxon>
        <taxon>Saprospiria</taxon>
        <taxon>Saprospirales</taxon>
        <taxon>Lewinellaceae</taxon>
        <taxon>Neolewinella</taxon>
    </lineage>
</organism>
<evidence type="ECO:0000256" key="5">
    <source>
        <dbReference type="SAM" id="Phobius"/>
    </source>
</evidence>
<dbReference type="AlphaFoldDB" id="A0A4S4NH80"/>